<feature type="compositionally biased region" description="Basic and acidic residues" evidence="13">
    <location>
        <begin position="210"/>
        <end position="237"/>
    </location>
</feature>
<dbReference type="STRING" id="74557.A0A1W0A5Q3"/>
<evidence type="ECO:0000256" key="2">
    <source>
        <dbReference type="ARBA" id="ARBA00012386"/>
    </source>
</evidence>
<evidence type="ECO:0000256" key="7">
    <source>
        <dbReference type="ARBA" id="ARBA00037050"/>
    </source>
</evidence>
<accession>A0A1W0A5Q3</accession>
<feature type="region of interest" description="Disordered" evidence="13">
    <location>
        <begin position="210"/>
        <end position="245"/>
    </location>
</feature>
<dbReference type="AlphaFoldDB" id="A0A1W0A5Q3"/>
<name>A0A1W0A5Q3_9STRA</name>
<comment type="function">
    <text evidence="7">Catalyzes the formation of 3-(3-amino-3-carboxypropyl)uridine (acp3U) at position 20 in the D-loop of several cytoplasmic tRNAs (acp3U(20)).</text>
</comment>
<dbReference type="GO" id="GO:0016432">
    <property type="term" value="F:tRNA-uridine aminocarboxypropyltransferase activity"/>
    <property type="evidence" value="ECO:0007669"/>
    <property type="project" value="UniProtKB-EC"/>
</dbReference>
<keyword evidence="12" id="KW-0479">Metal-binding</keyword>
<reference evidence="15 16" key="1">
    <citation type="journal article" date="2014" name="Genome Biol. Evol.">
        <title>The secreted proteins of Achlya hypogyna and Thraustotheca clavata identify the ancestral oomycete secretome and reveal gene acquisitions by horizontal gene transfer.</title>
        <authorList>
            <person name="Misner I."/>
            <person name="Blouin N."/>
            <person name="Leonard G."/>
            <person name="Richards T.A."/>
            <person name="Lane C.E."/>
        </authorList>
    </citation>
    <scope>NUCLEOTIDE SEQUENCE [LARGE SCALE GENOMIC DNA]</scope>
    <source>
        <strain evidence="15 16">ATCC 34112</strain>
    </source>
</reference>
<dbReference type="InterPro" id="IPR005636">
    <property type="entry name" value="DTW"/>
</dbReference>
<dbReference type="EMBL" id="JNBS01000448">
    <property type="protein sequence ID" value="OQS05521.1"/>
    <property type="molecule type" value="Genomic_DNA"/>
</dbReference>
<sequence>MDAWTRAPCPECKKSSKFYCATCCVSVGVPENTTVPCIRLPLKVDILFQDKLKKSTAPQGKVIAPQDIAIVPFPYVDGHTLAYDPSKCVVVYPSNDALVLEELDDLASIDTLIFIDCPWQKGPAILNDSSISHLRSVKLAKPPLHSKFWRYHSSGEGCISTIEAVYLMLEEYSAACHARDIPLSSTDNVADLLYFFHMIHDVILETHKSNPNRQLERAPMSEEEKNRQRIMRSQKELGKKRKRENKEEYMKKIAEEVLNGGTWPTKKCYNCDSRGHQARECPEVCKYCKEEVHFNATCPKKCETKDQNVKFTKAL</sequence>
<dbReference type="Proteomes" id="UP000243217">
    <property type="component" value="Unassembled WGS sequence"/>
</dbReference>
<dbReference type="GO" id="GO:0005634">
    <property type="term" value="C:nucleus"/>
    <property type="evidence" value="ECO:0007669"/>
    <property type="project" value="UniProtKB-SubCell"/>
</dbReference>
<dbReference type="GO" id="GO:0008270">
    <property type="term" value="F:zinc ion binding"/>
    <property type="evidence" value="ECO:0007669"/>
    <property type="project" value="UniProtKB-KW"/>
</dbReference>
<evidence type="ECO:0000256" key="5">
    <source>
        <dbReference type="ARBA" id="ARBA00022694"/>
    </source>
</evidence>
<dbReference type="EC" id="2.5.1.25" evidence="2"/>
<dbReference type="OrthoDB" id="3173at2759"/>
<dbReference type="Gene3D" id="4.10.60.10">
    <property type="entry name" value="Zinc finger, CCHC-type"/>
    <property type="match status" value="1"/>
</dbReference>
<dbReference type="InterPro" id="IPR036875">
    <property type="entry name" value="Znf_CCHC_sf"/>
</dbReference>
<dbReference type="Pfam" id="PF00098">
    <property type="entry name" value="zf-CCHC"/>
    <property type="match status" value="1"/>
</dbReference>
<keyword evidence="6" id="KW-0539">Nucleus</keyword>
<dbReference type="GO" id="GO:0003676">
    <property type="term" value="F:nucleic acid binding"/>
    <property type="evidence" value="ECO:0007669"/>
    <property type="project" value="InterPro"/>
</dbReference>
<evidence type="ECO:0000256" key="11">
    <source>
        <dbReference type="ARBA" id="ARBA00048718"/>
    </source>
</evidence>
<gene>
    <name evidence="15" type="ORF">THRCLA_02371</name>
</gene>
<proteinExistence type="inferred from homology"/>
<evidence type="ECO:0000256" key="13">
    <source>
        <dbReference type="SAM" id="MobiDB-lite"/>
    </source>
</evidence>
<feature type="domain" description="CCHC-type" evidence="14">
    <location>
        <begin position="267"/>
        <end position="283"/>
    </location>
</feature>
<evidence type="ECO:0000313" key="15">
    <source>
        <dbReference type="EMBL" id="OQS05521.1"/>
    </source>
</evidence>
<dbReference type="Pfam" id="PF03942">
    <property type="entry name" value="DTW"/>
    <property type="match status" value="1"/>
</dbReference>
<evidence type="ECO:0000256" key="3">
    <source>
        <dbReference type="ARBA" id="ARBA00022679"/>
    </source>
</evidence>
<comment type="caution">
    <text evidence="15">The sequence shown here is derived from an EMBL/GenBank/DDBJ whole genome shotgun (WGS) entry which is preliminary data.</text>
</comment>
<dbReference type="PANTHER" id="PTHR15627">
    <property type="entry name" value="NATURAL KILLER CELL-SPECIFIC ANTIGEN KLIP1"/>
    <property type="match status" value="1"/>
</dbReference>
<evidence type="ECO:0000256" key="12">
    <source>
        <dbReference type="PROSITE-ProRule" id="PRU00047"/>
    </source>
</evidence>
<protein>
    <recommendedName>
        <fullName evidence="9">tRNA-uridine aminocarboxypropyltransferase 1</fullName>
        <ecNumber evidence="2">2.5.1.25</ecNumber>
    </recommendedName>
    <alternativeName>
        <fullName evidence="10">DTW domain-containing protein 1</fullName>
    </alternativeName>
</protein>
<evidence type="ECO:0000256" key="1">
    <source>
        <dbReference type="ARBA" id="ARBA00004123"/>
    </source>
</evidence>
<dbReference type="PROSITE" id="PS50158">
    <property type="entry name" value="ZF_CCHC"/>
    <property type="match status" value="1"/>
</dbReference>
<keyword evidence="3" id="KW-0808">Transferase</keyword>
<evidence type="ECO:0000256" key="6">
    <source>
        <dbReference type="ARBA" id="ARBA00023242"/>
    </source>
</evidence>
<evidence type="ECO:0000256" key="10">
    <source>
        <dbReference type="ARBA" id="ARBA00042508"/>
    </source>
</evidence>
<dbReference type="GO" id="GO:0008033">
    <property type="term" value="P:tRNA processing"/>
    <property type="evidence" value="ECO:0007669"/>
    <property type="project" value="UniProtKB-KW"/>
</dbReference>
<keyword evidence="12" id="KW-0862">Zinc</keyword>
<dbReference type="InterPro" id="IPR001878">
    <property type="entry name" value="Znf_CCHC"/>
</dbReference>
<keyword evidence="12" id="KW-0863">Zinc-finger</keyword>
<keyword evidence="16" id="KW-1185">Reference proteome</keyword>
<comment type="subcellular location">
    <subcellularLocation>
        <location evidence="1">Nucleus</location>
    </subcellularLocation>
</comment>
<evidence type="ECO:0000313" key="16">
    <source>
        <dbReference type="Proteomes" id="UP000243217"/>
    </source>
</evidence>
<dbReference type="PANTHER" id="PTHR15627:SF8">
    <property type="entry name" value="TRNA-URIDINE AMINOCARBOXYPROPYLTRANSFERASE 1"/>
    <property type="match status" value="1"/>
</dbReference>
<dbReference type="SMART" id="SM01144">
    <property type="entry name" value="DTW"/>
    <property type="match status" value="1"/>
</dbReference>
<keyword evidence="5" id="KW-0819">tRNA processing</keyword>
<keyword evidence="4" id="KW-0949">S-adenosyl-L-methionine</keyword>
<dbReference type="SMART" id="SM00343">
    <property type="entry name" value="ZnF_C2HC"/>
    <property type="match status" value="2"/>
</dbReference>
<evidence type="ECO:0000256" key="8">
    <source>
        <dbReference type="ARBA" id="ARBA00038290"/>
    </source>
</evidence>
<evidence type="ECO:0000256" key="9">
    <source>
        <dbReference type="ARBA" id="ARBA00039242"/>
    </source>
</evidence>
<comment type="similarity">
    <text evidence="8">Belongs to the TDD superfamily. DTWD1 family.</text>
</comment>
<dbReference type="SUPFAM" id="SSF57756">
    <property type="entry name" value="Retrovirus zinc finger-like domains"/>
    <property type="match status" value="1"/>
</dbReference>
<evidence type="ECO:0000259" key="14">
    <source>
        <dbReference type="PROSITE" id="PS50158"/>
    </source>
</evidence>
<organism evidence="15 16">
    <name type="scientific">Thraustotheca clavata</name>
    <dbReference type="NCBI Taxonomy" id="74557"/>
    <lineage>
        <taxon>Eukaryota</taxon>
        <taxon>Sar</taxon>
        <taxon>Stramenopiles</taxon>
        <taxon>Oomycota</taxon>
        <taxon>Saprolegniomycetes</taxon>
        <taxon>Saprolegniales</taxon>
        <taxon>Achlyaceae</taxon>
        <taxon>Thraustotheca</taxon>
    </lineage>
</organism>
<comment type="catalytic activity">
    <reaction evidence="11">
        <text>a uridine in tRNA + S-adenosyl-L-methionine = a 3-[(3S)-3-amino-3-carboxypropyl]uridine in tRNA + S-methyl-5'-thioadenosine + H(+)</text>
        <dbReference type="Rhea" id="RHEA:62432"/>
        <dbReference type="Rhea" id="RHEA-COMP:13339"/>
        <dbReference type="Rhea" id="RHEA-COMP:16092"/>
        <dbReference type="ChEBI" id="CHEBI:15378"/>
        <dbReference type="ChEBI" id="CHEBI:17509"/>
        <dbReference type="ChEBI" id="CHEBI:59789"/>
        <dbReference type="ChEBI" id="CHEBI:65315"/>
        <dbReference type="ChEBI" id="CHEBI:82930"/>
        <dbReference type="EC" id="2.5.1.25"/>
    </reaction>
</comment>
<dbReference type="InterPro" id="IPR051521">
    <property type="entry name" value="tRNA_Mod/Golgi_Maint"/>
</dbReference>
<evidence type="ECO:0000256" key="4">
    <source>
        <dbReference type="ARBA" id="ARBA00022691"/>
    </source>
</evidence>